<evidence type="ECO:0000256" key="7">
    <source>
        <dbReference type="ARBA" id="ARBA00023065"/>
    </source>
</evidence>
<accession>A0ABW6CVE5</accession>
<sequence length="849" mass="91501">MKNSLLMRSALVAGVSAVALASAGSAMAQAGAAPFMIEELVVTAEKREASLQDVPVAITAYTSEKRDLLGVATVEDLARVSPSMAYTNNDRISIRGFGRLTNSIGTDPSVALYSDGIFSNSMSDASTPSLFIERTEILRGPQGTLYGRNSIGGAMNIISKRPTDIFNGEVRASVGNYGTWTTQALLRGPITDGLRYSIGGSLERRDEGYIHNNGPGGDTSAVKRYLIDAQIEADLGENITARLSYRKIDWDDSYGVGNIHEAVVSPYDTTSVVGLGNSALYYNPTLGFAGVNPSTADRYTIAMNDTMEGKLSDHHRLNFDMTWDLGGATLKYIAGYQAYVYNTNGDEDRSSRSGLFNVSSVTPFGAYTASNVSPRERFFYQEKQKWWSNEINLSSNSDGPLSWIGGIYQYHQEYSQPQGLRVLGDPTVQNPINLATGGAAAPNPNGNYLLVDGTLQVDSYAAFAQIEYKLTESLTLQAGLRYTTDDKTGTDFARYVSRSPTTTTVLRSGGVPLVAAGDLAVDFTTFVVCGGPTIASCAANPLYSNLTQVATGGLSRKMAADYQAWSGTIGLQWQPDSDTNGYARYSRGYKSGGWIASNGLSPSPYADPEYVDNYEIGLKKTFGGRVQVNSSIFYADYKGFQAPLTVVLNSTTGSTGTQFLNLDSINWGLELEAQWAPIENLSIFGSYAYLNTELQTGCCFVDTADAKALKAGARPTGVVLPNGSRPQTLVGNHLPLTPENKFNLGANYTFDFDAGSLTLGATATYTGDQQVTIFAQDGYTSPSNTVADVRALWKDTADRFTIIGYVKNVTDEVAIQSSTIGSPSSSGNQRQTQKLNFPRTYGVEVQYRF</sequence>
<keyword evidence="7" id="KW-0406">Ion transport</keyword>
<evidence type="ECO:0000256" key="10">
    <source>
        <dbReference type="ARBA" id="ARBA00023237"/>
    </source>
</evidence>
<keyword evidence="9 11" id="KW-0472">Membrane</keyword>
<evidence type="ECO:0000256" key="12">
    <source>
        <dbReference type="RuleBase" id="RU003357"/>
    </source>
</evidence>
<dbReference type="Pfam" id="PF00593">
    <property type="entry name" value="TonB_dep_Rec_b-barrel"/>
    <property type="match status" value="1"/>
</dbReference>
<comment type="caution">
    <text evidence="16">The sequence shown here is derived from an EMBL/GenBank/DDBJ whole genome shotgun (WGS) entry which is preliminary data.</text>
</comment>
<evidence type="ECO:0000256" key="4">
    <source>
        <dbReference type="ARBA" id="ARBA00022496"/>
    </source>
</evidence>
<keyword evidence="3 11" id="KW-1134">Transmembrane beta strand</keyword>
<evidence type="ECO:0000256" key="3">
    <source>
        <dbReference type="ARBA" id="ARBA00022452"/>
    </source>
</evidence>
<comment type="subcellular location">
    <subcellularLocation>
        <location evidence="1 11">Cell outer membrane</location>
        <topology evidence="1 11">Multi-pass membrane protein</topology>
    </subcellularLocation>
</comment>
<keyword evidence="8 12" id="KW-0798">TonB box</keyword>
<dbReference type="PANTHER" id="PTHR32552:SF81">
    <property type="entry name" value="TONB-DEPENDENT OUTER MEMBRANE RECEPTOR"/>
    <property type="match status" value="1"/>
</dbReference>
<dbReference type="RefSeq" id="WP_377369653.1">
    <property type="nucleotide sequence ID" value="NZ_JAOTJD010000015.1"/>
</dbReference>
<proteinExistence type="inferred from homology"/>
<keyword evidence="10 11" id="KW-0998">Cell outer membrane</keyword>
<evidence type="ECO:0000313" key="16">
    <source>
        <dbReference type="EMBL" id="MFD3264192.1"/>
    </source>
</evidence>
<dbReference type="EMBL" id="JAOTJD010000015">
    <property type="protein sequence ID" value="MFD3264192.1"/>
    <property type="molecule type" value="Genomic_DNA"/>
</dbReference>
<feature type="signal peptide" evidence="13">
    <location>
        <begin position="1"/>
        <end position="28"/>
    </location>
</feature>
<dbReference type="InterPro" id="IPR039426">
    <property type="entry name" value="TonB-dep_rcpt-like"/>
</dbReference>
<dbReference type="InterPro" id="IPR000531">
    <property type="entry name" value="Beta-barrel_TonB"/>
</dbReference>
<dbReference type="PROSITE" id="PS52016">
    <property type="entry name" value="TONB_DEPENDENT_REC_3"/>
    <property type="match status" value="1"/>
</dbReference>
<gene>
    <name evidence="16" type="ORF">OCL97_09495</name>
</gene>
<name>A0ABW6CVE5_9CAUL</name>
<evidence type="ECO:0000256" key="8">
    <source>
        <dbReference type="ARBA" id="ARBA00023077"/>
    </source>
</evidence>
<dbReference type="InterPro" id="IPR012910">
    <property type="entry name" value="Plug_dom"/>
</dbReference>
<evidence type="ECO:0000256" key="9">
    <source>
        <dbReference type="ARBA" id="ARBA00023136"/>
    </source>
</evidence>
<dbReference type="Gene3D" id="2.40.170.20">
    <property type="entry name" value="TonB-dependent receptor, beta-barrel domain"/>
    <property type="match status" value="1"/>
</dbReference>
<evidence type="ECO:0000256" key="11">
    <source>
        <dbReference type="PROSITE-ProRule" id="PRU01360"/>
    </source>
</evidence>
<feature type="domain" description="TonB-dependent receptor plug" evidence="15">
    <location>
        <begin position="51"/>
        <end position="154"/>
    </location>
</feature>
<keyword evidence="13" id="KW-0732">Signal</keyword>
<evidence type="ECO:0000256" key="1">
    <source>
        <dbReference type="ARBA" id="ARBA00004571"/>
    </source>
</evidence>
<reference evidence="16 17" key="1">
    <citation type="submission" date="2022-09" db="EMBL/GenBank/DDBJ databases">
        <title>New species of Phenylobacterium.</title>
        <authorList>
            <person name="Mieszkin S."/>
        </authorList>
    </citation>
    <scope>NUCLEOTIDE SEQUENCE [LARGE SCALE GENOMIC DNA]</scope>
    <source>
        <strain evidence="16 17">HK31-G</strain>
    </source>
</reference>
<dbReference type="Proteomes" id="UP001598130">
    <property type="component" value="Unassembled WGS sequence"/>
</dbReference>
<dbReference type="Pfam" id="PF07715">
    <property type="entry name" value="Plug"/>
    <property type="match status" value="1"/>
</dbReference>
<feature type="chain" id="PRO_5047542266" evidence="13">
    <location>
        <begin position="29"/>
        <end position="849"/>
    </location>
</feature>
<feature type="domain" description="TonB-dependent receptor-like beta-barrel" evidence="14">
    <location>
        <begin position="252"/>
        <end position="809"/>
    </location>
</feature>
<keyword evidence="4" id="KW-0410">Iron transport</keyword>
<evidence type="ECO:0000313" key="17">
    <source>
        <dbReference type="Proteomes" id="UP001598130"/>
    </source>
</evidence>
<protein>
    <submittedName>
        <fullName evidence="16">TonB-dependent receptor</fullName>
    </submittedName>
</protein>
<evidence type="ECO:0000256" key="6">
    <source>
        <dbReference type="ARBA" id="ARBA00023004"/>
    </source>
</evidence>
<keyword evidence="17" id="KW-1185">Reference proteome</keyword>
<organism evidence="16 17">
    <name type="scientific">Phenylobacterium ferrooxidans</name>
    <dbReference type="NCBI Taxonomy" id="2982689"/>
    <lineage>
        <taxon>Bacteria</taxon>
        <taxon>Pseudomonadati</taxon>
        <taxon>Pseudomonadota</taxon>
        <taxon>Alphaproteobacteria</taxon>
        <taxon>Caulobacterales</taxon>
        <taxon>Caulobacteraceae</taxon>
        <taxon>Phenylobacterium</taxon>
    </lineage>
</organism>
<dbReference type="PANTHER" id="PTHR32552">
    <property type="entry name" value="FERRICHROME IRON RECEPTOR-RELATED"/>
    <property type="match status" value="1"/>
</dbReference>
<keyword evidence="5 11" id="KW-0812">Transmembrane</keyword>
<evidence type="ECO:0000256" key="13">
    <source>
        <dbReference type="SAM" id="SignalP"/>
    </source>
</evidence>
<dbReference type="SUPFAM" id="SSF56935">
    <property type="entry name" value="Porins"/>
    <property type="match status" value="1"/>
</dbReference>
<evidence type="ECO:0000256" key="2">
    <source>
        <dbReference type="ARBA" id="ARBA00022448"/>
    </source>
</evidence>
<keyword evidence="16" id="KW-0675">Receptor</keyword>
<dbReference type="InterPro" id="IPR036942">
    <property type="entry name" value="Beta-barrel_TonB_sf"/>
</dbReference>
<keyword evidence="2 11" id="KW-0813">Transport</keyword>
<evidence type="ECO:0000259" key="14">
    <source>
        <dbReference type="Pfam" id="PF00593"/>
    </source>
</evidence>
<keyword evidence="6" id="KW-0408">Iron</keyword>
<evidence type="ECO:0000259" key="15">
    <source>
        <dbReference type="Pfam" id="PF07715"/>
    </source>
</evidence>
<comment type="similarity">
    <text evidence="11 12">Belongs to the TonB-dependent receptor family.</text>
</comment>
<evidence type="ECO:0000256" key="5">
    <source>
        <dbReference type="ARBA" id="ARBA00022692"/>
    </source>
</evidence>